<keyword evidence="3" id="KW-1185">Reference proteome</keyword>
<dbReference type="Proteomes" id="UP000002640">
    <property type="component" value="Unassembled WGS sequence"/>
</dbReference>
<dbReference type="GeneID" id="20649163"/>
<feature type="compositionally biased region" description="Polar residues" evidence="1">
    <location>
        <begin position="1951"/>
        <end position="1989"/>
    </location>
</feature>
<gene>
    <name evidence="2" type="ORF">PHYSODRAFT_350758</name>
</gene>
<feature type="compositionally biased region" description="Basic and acidic residues" evidence="1">
    <location>
        <begin position="1488"/>
        <end position="1499"/>
    </location>
</feature>
<evidence type="ECO:0000256" key="1">
    <source>
        <dbReference type="SAM" id="MobiDB-lite"/>
    </source>
</evidence>
<dbReference type="KEGG" id="psoj:PHYSODRAFT_350758"/>
<protein>
    <submittedName>
        <fullName evidence="2">Uncharacterized protein</fullName>
    </submittedName>
</protein>
<feature type="region of interest" description="Disordered" evidence="1">
    <location>
        <begin position="2090"/>
        <end position="2126"/>
    </location>
</feature>
<dbReference type="InParanoid" id="G4Z3B9"/>
<organism evidence="2 3">
    <name type="scientific">Phytophthora sojae (strain P6497)</name>
    <name type="common">Soybean stem and root rot agent</name>
    <name type="synonym">Phytophthora megasperma f. sp. glycines</name>
    <dbReference type="NCBI Taxonomy" id="1094619"/>
    <lineage>
        <taxon>Eukaryota</taxon>
        <taxon>Sar</taxon>
        <taxon>Stramenopiles</taxon>
        <taxon>Oomycota</taxon>
        <taxon>Peronosporomycetes</taxon>
        <taxon>Peronosporales</taxon>
        <taxon>Peronosporaceae</taxon>
        <taxon>Phytophthora</taxon>
    </lineage>
</organism>
<feature type="region of interest" description="Disordered" evidence="1">
    <location>
        <begin position="1480"/>
        <end position="1515"/>
    </location>
</feature>
<feature type="compositionally biased region" description="Polar residues" evidence="1">
    <location>
        <begin position="1924"/>
        <end position="1940"/>
    </location>
</feature>
<feature type="region of interest" description="Disordered" evidence="1">
    <location>
        <begin position="1922"/>
        <end position="2004"/>
    </location>
</feature>
<dbReference type="OMA" id="RDSVFYM"/>
<reference evidence="2 3" key="1">
    <citation type="journal article" date="2006" name="Science">
        <title>Phytophthora genome sequences uncover evolutionary origins and mechanisms of pathogenesis.</title>
        <authorList>
            <person name="Tyler B.M."/>
            <person name="Tripathy S."/>
            <person name="Zhang X."/>
            <person name="Dehal P."/>
            <person name="Jiang R.H."/>
            <person name="Aerts A."/>
            <person name="Arredondo F.D."/>
            <person name="Baxter L."/>
            <person name="Bensasson D."/>
            <person name="Beynon J.L."/>
            <person name="Chapman J."/>
            <person name="Damasceno C.M."/>
            <person name="Dorrance A.E."/>
            <person name="Dou D."/>
            <person name="Dickerman A.W."/>
            <person name="Dubchak I.L."/>
            <person name="Garbelotto M."/>
            <person name="Gijzen M."/>
            <person name="Gordon S.G."/>
            <person name="Govers F."/>
            <person name="Grunwald N.J."/>
            <person name="Huang W."/>
            <person name="Ivors K.L."/>
            <person name="Jones R.W."/>
            <person name="Kamoun S."/>
            <person name="Krampis K."/>
            <person name="Lamour K.H."/>
            <person name="Lee M.K."/>
            <person name="McDonald W.H."/>
            <person name="Medina M."/>
            <person name="Meijer H.J."/>
            <person name="Nordberg E.K."/>
            <person name="Maclean D.J."/>
            <person name="Ospina-Giraldo M.D."/>
            <person name="Morris P.F."/>
            <person name="Phuntumart V."/>
            <person name="Putnam N.H."/>
            <person name="Rash S."/>
            <person name="Rose J.K."/>
            <person name="Sakihama Y."/>
            <person name="Salamov A.A."/>
            <person name="Savidor A."/>
            <person name="Scheuring C.F."/>
            <person name="Smith B.M."/>
            <person name="Sobral B.W."/>
            <person name="Terry A."/>
            <person name="Torto-Alalibo T.A."/>
            <person name="Win J."/>
            <person name="Xu Z."/>
            <person name="Zhang H."/>
            <person name="Grigoriev I.V."/>
            <person name="Rokhsar D.S."/>
            <person name="Boore J.L."/>
        </authorList>
    </citation>
    <scope>NUCLEOTIDE SEQUENCE [LARGE SCALE GENOMIC DNA]</scope>
    <source>
        <strain evidence="2 3">P6497</strain>
    </source>
</reference>
<dbReference type="RefSeq" id="XP_009524199.1">
    <property type="nucleotide sequence ID" value="XM_009525904.1"/>
</dbReference>
<dbReference type="EMBL" id="JH159153">
    <property type="protein sequence ID" value="EGZ21482.1"/>
    <property type="molecule type" value="Genomic_DNA"/>
</dbReference>
<evidence type="ECO:0000313" key="2">
    <source>
        <dbReference type="EMBL" id="EGZ21482.1"/>
    </source>
</evidence>
<accession>G4Z3B9</accession>
<evidence type="ECO:0000313" key="3">
    <source>
        <dbReference type="Proteomes" id="UP000002640"/>
    </source>
</evidence>
<name>G4Z3B9_PHYSP</name>
<feature type="compositionally biased region" description="Basic and acidic residues" evidence="1">
    <location>
        <begin position="2096"/>
        <end position="2107"/>
    </location>
</feature>
<proteinExistence type="predicted"/>
<sequence length="2126" mass="235448">MAGDDATGWHRKWVLLLGLLGWLFLYRYRAMGWLLSKAVSFQLSKSRSRNSKLGPVTVRVERVSLQPLCFFNVELSSSGASTWRLVLTKVAVQNHVKEFFESFGLVKICILVIDEVVGDVDKVDEELLRDALLPKKMTASSGTAATIRTKTNPICYMRFVDLKVNSIRLHANCLETTTRFLCQGLYVGITDVFVQREMLQLKAQAKSLVIQSGPQLGDGKEREESDGSDGVRLEVPDASVLVDLNLRNQKFLGCKLLGCEEKTTSFVVSTAFVERIEITGFRTSITIVHEVETVGCVPLQFRADVRNLTYLKQLGSFSIESEGSDTEDVVKSNDEVRVHVEALIQNTRVHNLASDRKILSISSIEMRAKQTAKARGVVTGTFDKVEAFLSHRSEKLFRSLAVAQQRVEHCQIEAKRMIKSALTKRPSGSTGERLAAQEREGRVNWEAEMEVSSWMLSFKAFARDGGTDDFTAYGTATSVQMPLAPVPGENGSSSVKRCIVVQHISVDVVPSGLSPHSAAFGGAKVTLSTCLDPSQNTKTVGTSVKFEYVSINGLLPESDGEPSRFPAIYLHAVKVDREEKATSEVTEVDMDIHIDTTNVKWHYRQHKTFLLEWAAIKNIIDQLDLLLSSSSSSKKNRLPVGGSQIDQAALKIVGTNVYSKDTMVDVVDIPGVAKLATFGLGDAKVSLRETQLSATLAFNCARARLEWGELLSSIEVTDASFQNRSSLGRQRYLTKIPVQSDIRCNVLKMHLRPQSRMLLLFLRLDQLTSGSSDKSDSAKRNSVQGISFACGAFTIEMEGADEMEVTASIAITTLGVRMTRSTPREVTETMARLAQCLGKEGLATRSFAEVANQVMVMEGSVSATALSAAIPDNPLVQLQDTELHFSITDVEWSQSLLWDQPDHESSTVSRTLCFDLSVLTEDLHLAMERKPFESLLRQVPILQEAFDTKELDNTNSEPEQSNFRLRYVGNLDVAFQRAELTCPYGDTDGRDHIGSKVTRVLLGEVAFNLRQFQMLGFKCSPLRVMLEDAELVEKHEGAVSVVHRGEDSLQFLFIPEVTVNAVIHWKHGIHYTGQLEYSLSLEIAMGNTQAQDQPTHVPIANEALVAMNWDCVYPWLIYMTTDDDDGDSANKSTKANATESDDAKRLQCIGVQWDVSVSLMQFAWWDTATQDIGMLVMTNEFLTHGVIRTDSSSDSEQENHRQWKLWESTVYLHLFRGYLLQVDDDFAVAEETIPDVLPFGSEMVSNFSLETLGTSYRNTYTPGDNEDWDALDDEVAAMFAPSNSVIFDKMHETFALIDYEFGIVSSPKVTKQETPTGRLPMLQVPVSVRTSSAAISPPKSPRSAKNWTQNIKQRLSRLKRRSASTDNLFLKDGSCPIQVDSMRLLWTLQTRDSVFYMVATTVESLQLLLNAQRDASKEQREADTTSASPYRLGKSSSVRSASFVSSSTDTELVDASIETPRIFNRRGSTRDTLLDLLQQGKLGMSQQDSDREMSSRSLDDDSGSSRGSLGEDTSDYDAPKVAIAMKAYTVDIHDAQINVREENTRSNMLLASKHIHFEIGTDAGENNTVANLTFDNVTAHVAPIDVDISAGVLWYSHADVGSPSASGSTLLKQIMDECSLTTSYTHARVTNATSTEVDLSFLQLSTDRHQFYQLMNVIRHVLLAPPSMSRRPKRTYTPRTHSTEAPQQLDGSDITVFVPNPNTPVASTSTKKLHVLLEEELRNREIRTRGTSSRTKSTALKAISFKVVGMQWRLRLSPEISGADHEFVSIRIQGFTGCHTYFTNHCTKLTLNLQWLEINNLHPGPSSAAFEDPTAVLKAKLLVDKRFESSSKLTLGNQKGMLVVRAESGPIVRVHGQKLRVLEVLEVSMFPEVSNMIVIQLAADFYELIYKFFFENITPPAASTQNSEQVLFGRKSTYGPVSPTAASSTPFGQKGSSSPFTKARAPPSSPLTPTTMRPLKKSNSAGSNSGMFIESSSNSLTVGGLNSPTSASSSEEVPDESDPPAADDCELFYVKYVRVGNVRLRINCNGFFVNLSHFDLDLPPYLCQSKLCTTKKLLQKFESHLKWYITKESASSGLSQFKNKLLKWTPSSSSADAKKDKSKKQEEDTAAANAQVLFGPYSGTSI</sequence>